<reference evidence="3 4" key="1">
    <citation type="submission" date="2023-11" db="EMBL/GenBank/DDBJ databases">
        <title>Halocaridina rubra genome assembly.</title>
        <authorList>
            <person name="Smith C."/>
        </authorList>
    </citation>
    <scope>NUCLEOTIDE SEQUENCE [LARGE SCALE GENOMIC DNA]</scope>
    <source>
        <strain evidence="3">EP-1</strain>
        <tissue evidence="3">Whole</tissue>
    </source>
</reference>
<evidence type="ECO:0000256" key="1">
    <source>
        <dbReference type="SAM" id="Phobius"/>
    </source>
</evidence>
<keyword evidence="1" id="KW-1133">Transmembrane helix</keyword>
<proteinExistence type="predicted"/>
<organism evidence="3 4">
    <name type="scientific">Halocaridina rubra</name>
    <name type="common">Hawaiian red shrimp</name>
    <dbReference type="NCBI Taxonomy" id="373956"/>
    <lineage>
        <taxon>Eukaryota</taxon>
        <taxon>Metazoa</taxon>
        <taxon>Ecdysozoa</taxon>
        <taxon>Arthropoda</taxon>
        <taxon>Crustacea</taxon>
        <taxon>Multicrustacea</taxon>
        <taxon>Malacostraca</taxon>
        <taxon>Eumalacostraca</taxon>
        <taxon>Eucarida</taxon>
        <taxon>Decapoda</taxon>
        <taxon>Pleocyemata</taxon>
        <taxon>Caridea</taxon>
        <taxon>Atyoidea</taxon>
        <taxon>Atyidae</taxon>
        <taxon>Halocaridina</taxon>
    </lineage>
</organism>
<dbReference type="GO" id="GO:0099095">
    <property type="term" value="F:ligand-gated monoatomic anion channel activity"/>
    <property type="evidence" value="ECO:0007669"/>
    <property type="project" value="UniProtKB-ARBA"/>
</dbReference>
<keyword evidence="1" id="KW-0472">Membrane</keyword>
<feature type="transmembrane region" description="Helical" evidence="1">
    <location>
        <begin position="61"/>
        <end position="80"/>
    </location>
</feature>
<dbReference type="AlphaFoldDB" id="A0AAN8WW37"/>
<dbReference type="GO" id="GO:0004888">
    <property type="term" value="F:transmembrane signaling receptor activity"/>
    <property type="evidence" value="ECO:0007669"/>
    <property type="project" value="InterPro"/>
</dbReference>
<dbReference type="InterPro" id="IPR006029">
    <property type="entry name" value="Neurotrans-gated_channel_TM"/>
</dbReference>
<sequence length="149" mass="17152">MTVFLPTAMLQIVGYTTLFVNVVLMDVRMAVSLTTLLVLYTLFSSTSDALPVTAYVKMIDVWFFFCIFLLFFIIVVHVAVEHMVNLAEEQHFKQVLPYDNRRTVEKSIRPTSDSAERLMFYSRYVVTPGVIILFNLICWGLVFGTSFKE</sequence>
<dbReference type="InterPro" id="IPR036719">
    <property type="entry name" value="Neuro-gated_channel_TM_sf"/>
</dbReference>
<keyword evidence="4" id="KW-1185">Reference proteome</keyword>
<protein>
    <recommendedName>
        <fullName evidence="2">Neurotransmitter-gated ion-channel transmembrane domain-containing protein</fullName>
    </recommendedName>
</protein>
<keyword evidence="1" id="KW-0812">Transmembrane</keyword>
<dbReference type="InterPro" id="IPR006028">
    <property type="entry name" value="GABAA/Glycine_rcpt"/>
</dbReference>
<dbReference type="Pfam" id="PF02932">
    <property type="entry name" value="Neur_chan_memb"/>
    <property type="match status" value="1"/>
</dbReference>
<dbReference type="PRINTS" id="PR00253">
    <property type="entry name" value="GABAARECEPTR"/>
</dbReference>
<name>A0AAN8WW37_HALRR</name>
<feature type="domain" description="Neurotransmitter-gated ion-channel transmembrane" evidence="2">
    <location>
        <begin position="28"/>
        <end position="91"/>
    </location>
</feature>
<accession>A0AAN8WW37</accession>
<dbReference type="GO" id="GO:0005230">
    <property type="term" value="F:extracellular ligand-gated monoatomic ion channel activity"/>
    <property type="evidence" value="ECO:0007669"/>
    <property type="project" value="UniProtKB-ARBA"/>
</dbReference>
<dbReference type="SUPFAM" id="SSF90112">
    <property type="entry name" value="Neurotransmitter-gated ion-channel transmembrane pore"/>
    <property type="match status" value="1"/>
</dbReference>
<dbReference type="GO" id="GO:0005254">
    <property type="term" value="F:chloride channel activity"/>
    <property type="evidence" value="ECO:0007669"/>
    <property type="project" value="UniProtKB-ARBA"/>
</dbReference>
<evidence type="ECO:0000259" key="2">
    <source>
        <dbReference type="Pfam" id="PF02932"/>
    </source>
</evidence>
<gene>
    <name evidence="3" type="ORF">SK128_020868</name>
</gene>
<dbReference type="EMBL" id="JAXCGZ010013238">
    <property type="protein sequence ID" value="KAK7073212.1"/>
    <property type="molecule type" value="Genomic_DNA"/>
</dbReference>
<feature type="transmembrane region" description="Helical" evidence="1">
    <location>
        <begin position="124"/>
        <end position="147"/>
    </location>
</feature>
<evidence type="ECO:0000313" key="3">
    <source>
        <dbReference type="EMBL" id="KAK7073212.1"/>
    </source>
</evidence>
<dbReference type="InterPro" id="IPR038050">
    <property type="entry name" value="Neuro_actylchol_rec"/>
</dbReference>
<dbReference type="GO" id="GO:0016020">
    <property type="term" value="C:membrane"/>
    <property type="evidence" value="ECO:0007669"/>
    <property type="project" value="InterPro"/>
</dbReference>
<comment type="caution">
    <text evidence="3">The sequence shown here is derived from an EMBL/GenBank/DDBJ whole genome shotgun (WGS) entry which is preliminary data.</text>
</comment>
<feature type="transmembrane region" description="Helical" evidence="1">
    <location>
        <begin position="12"/>
        <end position="41"/>
    </location>
</feature>
<dbReference type="Proteomes" id="UP001381693">
    <property type="component" value="Unassembled WGS sequence"/>
</dbReference>
<dbReference type="Gene3D" id="1.20.58.390">
    <property type="entry name" value="Neurotransmitter-gated ion-channel transmembrane domain"/>
    <property type="match status" value="1"/>
</dbReference>
<evidence type="ECO:0000313" key="4">
    <source>
        <dbReference type="Proteomes" id="UP001381693"/>
    </source>
</evidence>